<dbReference type="RefSeq" id="WP_083638726.1">
    <property type="nucleotide sequence ID" value="NZ_MKIM01000024.1"/>
</dbReference>
<protein>
    <recommendedName>
        <fullName evidence="1">Zorya protein ZorC EH domain-containing protein</fullName>
    </recommendedName>
</protein>
<sequence>MSLSDKMSGFAHFEMTALPALNRLVSTTDRIFSRWPDTVKNPPESDREKLVREMQACCEKDDWAGVKMYLVTSAARALFDEERRSRSDLAGLRQFYFDECKISTRPSFLNAMFSVYLSTYVSGADHTRELAKALTVSVERLGPRWAQLIAAIPEILDADQAHEALGKLMYDMDDPWTELNRVGLRKPHDAGLLAHAHLAFVNLIRPGLKFRGEMERLLSWLKPDGHETKTAGAAEAIEALLGHWVNQAPAADDLTYLTENLISLYGDPRVSRGIAWNGLSEPALNVIMRWLTGENIRFFLDVVSAVEDNHMWAPRKKFWLGLHRQGRIDAAWVAFSPRGAEEAKRKTAGSRGNARPGYGHQIAGGTRSNTSLLILQIGRKIVIEGSHNYKVHVFDHSHPKCPKLYQFSYDCEDIRLIPEWRTMPPPPTTHVKAHQSGWEGWVLEHI</sequence>
<evidence type="ECO:0000259" key="1">
    <source>
        <dbReference type="Pfam" id="PF15611"/>
    </source>
</evidence>
<dbReference type="InterPro" id="IPR028943">
    <property type="entry name" value="ZorC_EH_Signature_dom"/>
</dbReference>
<comment type="caution">
    <text evidence="2">The sequence shown here is derived from an EMBL/GenBank/DDBJ whole genome shotgun (WGS) entry which is preliminary data.</text>
</comment>
<evidence type="ECO:0000313" key="2">
    <source>
        <dbReference type="EMBL" id="OLP45732.1"/>
    </source>
</evidence>
<reference evidence="2 3" key="1">
    <citation type="submission" date="2016-09" db="EMBL/GenBank/DDBJ databases">
        <title>Rhizobium oryziradicis sp. nov., isolated from the root of rice.</title>
        <authorList>
            <person name="Zhao J."/>
            <person name="Zhang X."/>
        </authorList>
    </citation>
    <scope>NUCLEOTIDE SEQUENCE [LARGE SCALE GENOMIC DNA]</scope>
    <source>
        <strain evidence="2 3">N19</strain>
    </source>
</reference>
<gene>
    <name evidence="2" type="ORF">BJF95_11430</name>
</gene>
<dbReference type="Pfam" id="PF15611">
    <property type="entry name" value="EH_Signature"/>
    <property type="match status" value="1"/>
</dbReference>
<organism evidence="2 3">
    <name type="scientific">Rhizobium oryziradicis</name>
    <dbReference type="NCBI Taxonomy" id="1867956"/>
    <lineage>
        <taxon>Bacteria</taxon>
        <taxon>Pseudomonadati</taxon>
        <taxon>Pseudomonadota</taxon>
        <taxon>Alphaproteobacteria</taxon>
        <taxon>Hyphomicrobiales</taxon>
        <taxon>Rhizobiaceae</taxon>
        <taxon>Rhizobium/Agrobacterium group</taxon>
        <taxon>Rhizobium</taxon>
    </lineage>
</organism>
<feature type="domain" description="Zorya protein ZorC EH" evidence="1">
    <location>
        <begin position="37"/>
        <end position="444"/>
    </location>
</feature>
<name>A0A1Q8ZUI5_9HYPH</name>
<evidence type="ECO:0000313" key="3">
    <source>
        <dbReference type="Proteomes" id="UP000186894"/>
    </source>
</evidence>
<dbReference type="AlphaFoldDB" id="A0A1Q8ZUI5"/>
<dbReference type="Proteomes" id="UP000186894">
    <property type="component" value="Unassembled WGS sequence"/>
</dbReference>
<keyword evidence="3" id="KW-1185">Reference proteome</keyword>
<accession>A0A1Q8ZUI5</accession>
<dbReference type="EMBL" id="MKIM01000024">
    <property type="protein sequence ID" value="OLP45732.1"/>
    <property type="molecule type" value="Genomic_DNA"/>
</dbReference>
<dbReference type="STRING" id="1867956.BJF95_11430"/>
<proteinExistence type="predicted"/>